<comment type="subcellular location">
    <subcellularLocation>
        <location evidence="1">Secreted</location>
        <location evidence="1">Extracellular space</location>
        <location evidence="1">Extracellular matrix</location>
    </subcellularLocation>
</comment>
<feature type="domain" description="EGF-like" evidence="12">
    <location>
        <begin position="408"/>
        <end position="442"/>
    </location>
</feature>
<dbReference type="SMART" id="SM00181">
    <property type="entry name" value="EGF"/>
    <property type="match status" value="9"/>
</dbReference>
<dbReference type="Gene3D" id="2.10.25.10">
    <property type="entry name" value="Laminin"/>
    <property type="match status" value="9"/>
</dbReference>
<accession>Q4STC1</accession>
<protein>
    <submittedName>
        <fullName evidence="13">(spotted green pufferfish) hypothetical protein</fullName>
    </submittedName>
</protein>
<dbReference type="PANTHER" id="PTHR24050">
    <property type="entry name" value="PA14 DOMAIN-CONTAINING PROTEIN"/>
    <property type="match status" value="1"/>
</dbReference>
<dbReference type="KEGG" id="tng:GSTEN00013022G001"/>
<dbReference type="AlphaFoldDB" id="Q4STC1"/>
<dbReference type="InterPro" id="IPR000742">
    <property type="entry name" value="EGF"/>
</dbReference>
<feature type="domain" description="EGF-like" evidence="12">
    <location>
        <begin position="359"/>
        <end position="399"/>
    </location>
</feature>
<comment type="caution">
    <text evidence="13">The sequence shown here is derived from an EMBL/GenBank/DDBJ whole genome shotgun (WGS) entry which is preliminary data.</text>
</comment>
<evidence type="ECO:0000256" key="1">
    <source>
        <dbReference type="ARBA" id="ARBA00004498"/>
    </source>
</evidence>
<dbReference type="PROSITE" id="PS01187">
    <property type="entry name" value="EGF_CA"/>
    <property type="match status" value="3"/>
</dbReference>
<dbReference type="FunFam" id="2.10.25.10:FF:000341">
    <property type="entry name" value="Fibulin 2"/>
    <property type="match status" value="1"/>
</dbReference>
<dbReference type="PROSITE" id="PS50026">
    <property type="entry name" value="EGF_3"/>
    <property type="match status" value="3"/>
</dbReference>
<evidence type="ECO:0000313" key="13">
    <source>
        <dbReference type="EMBL" id="CAF96111.1"/>
    </source>
</evidence>
<evidence type="ECO:0000256" key="10">
    <source>
        <dbReference type="PROSITE-ProRule" id="PRU00076"/>
    </source>
</evidence>
<keyword evidence="6" id="KW-0732">Signal</keyword>
<dbReference type="GO" id="GO:0030855">
    <property type="term" value="P:epithelial cell differentiation"/>
    <property type="evidence" value="ECO:0007669"/>
    <property type="project" value="UniProtKB-ARBA"/>
</dbReference>
<evidence type="ECO:0000256" key="5">
    <source>
        <dbReference type="ARBA" id="ARBA00022536"/>
    </source>
</evidence>
<keyword evidence="8" id="KW-1015">Disulfide bond</keyword>
<dbReference type="InterPro" id="IPR000020">
    <property type="entry name" value="Anaphylatoxin/fibulin"/>
</dbReference>
<dbReference type="InterPro" id="IPR026823">
    <property type="entry name" value="cEGF"/>
</dbReference>
<evidence type="ECO:0000256" key="8">
    <source>
        <dbReference type="ARBA" id="ARBA00023157"/>
    </source>
</evidence>
<dbReference type="PANTHER" id="PTHR24050:SF28">
    <property type="entry name" value="UROMODULIN-LIKE"/>
    <property type="match status" value="1"/>
</dbReference>
<evidence type="ECO:0000259" key="11">
    <source>
        <dbReference type="PROSITE" id="PS01178"/>
    </source>
</evidence>
<dbReference type="PROSITE" id="PS01186">
    <property type="entry name" value="EGF_2"/>
    <property type="match status" value="2"/>
</dbReference>
<dbReference type="Pfam" id="PF12662">
    <property type="entry name" value="cEGF"/>
    <property type="match status" value="2"/>
</dbReference>
<dbReference type="GO" id="GO:0005509">
    <property type="term" value="F:calcium ion binding"/>
    <property type="evidence" value="ECO:0007669"/>
    <property type="project" value="InterPro"/>
</dbReference>
<dbReference type="EMBL" id="CAAE01014245">
    <property type="protein sequence ID" value="CAF96111.1"/>
    <property type="molecule type" value="Genomic_DNA"/>
</dbReference>
<dbReference type="SMART" id="SM00104">
    <property type="entry name" value="ANATO"/>
    <property type="match status" value="2"/>
</dbReference>
<dbReference type="OrthoDB" id="4062651at2759"/>
<dbReference type="SMART" id="SM00179">
    <property type="entry name" value="EGF_CA"/>
    <property type="match status" value="8"/>
</dbReference>
<evidence type="ECO:0000256" key="6">
    <source>
        <dbReference type="ARBA" id="ARBA00022729"/>
    </source>
</evidence>
<keyword evidence="3" id="KW-0964">Secreted</keyword>
<evidence type="ECO:0000259" key="12">
    <source>
        <dbReference type="PROSITE" id="PS50026"/>
    </source>
</evidence>
<feature type="domain" description="EGF-like" evidence="12">
    <location>
        <begin position="318"/>
        <end position="358"/>
    </location>
</feature>
<dbReference type="FunFam" id="2.10.25.10:FF:000119">
    <property type="entry name" value="vitamin K-dependent protein S"/>
    <property type="match status" value="1"/>
</dbReference>
<dbReference type="PROSITE" id="PS01178">
    <property type="entry name" value="ANAPHYLATOXIN_2"/>
    <property type="match status" value="2"/>
</dbReference>
<reference evidence="13" key="2">
    <citation type="submission" date="2004-02" db="EMBL/GenBank/DDBJ databases">
        <authorList>
            <consortium name="Genoscope"/>
            <consortium name="Whitehead Institute Centre for Genome Research"/>
        </authorList>
    </citation>
    <scope>NUCLEOTIDE SEQUENCE</scope>
</reference>
<reference evidence="13" key="1">
    <citation type="journal article" date="2004" name="Nature">
        <title>Genome duplication in the teleost fish Tetraodon nigroviridis reveals the early vertebrate proto-karyotype.</title>
        <authorList>
            <person name="Jaillon O."/>
            <person name="Aury J.-M."/>
            <person name="Brunet F."/>
            <person name="Petit J.-L."/>
            <person name="Stange-Thomann N."/>
            <person name="Mauceli E."/>
            <person name="Bouneau L."/>
            <person name="Fischer C."/>
            <person name="Ozouf-Costaz C."/>
            <person name="Bernot A."/>
            <person name="Nicaud S."/>
            <person name="Jaffe D."/>
            <person name="Fisher S."/>
            <person name="Lutfalla G."/>
            <person name="Dossat C."/>
            <person name="Segurens B."/>
            <person name="Dasilva C."/>
            <person name="Salanoubat M."/>
            <person name="Levy M."/>
            <person name="Boudet N."/>
            <person name="Castellano S."/>
            <person name="Anthouard V."/>
            <person name="Jubin C."/>
            <person name="Castelli V."/>
            <person name="Katinka M."/>
            <person name="Vacherie B."/>
            <person name="Biemont C."/>
            <person name="Skalli Z."/>
            <person name="Cattolico L."/>
            <person name="Poulain J."/>
            <person name="De Berardinis V."/>
            <person name="Cruaud C."/>
            <person name="Duprat S."/>
            <person name="Brottier P."/>
            <person name="Coutanceau J.-P."/>
            <person name="Gouzy J."/>
            <person name="Parra G."/>
            <person name="Lardier G."/>
            <person name="Chapple C."/>
            <person name="McKernan K.J."/>
            <person name="McEwan P."/>
            <person name="Bosak S."/>
            <person name="Kellis M."/>
            <person name="Volff J.-N."/>
            <person name="Guigo R."/>
            <person name="Zody M.C."/>
            <person name="Mesirov J."/>
            <person name="Lindblad-Toh K."/>
            <person name="Birren B."/>
            <person name="Nusbaum C."/>
            <person name="Kahn D."/>
            <person name="Robinson-Rechavi M."/>
            <person name="Laudet V."/>
            <person name="Schachter V."/>
            <person name="Quetier F."/>
            <person name="Saurin W."/>
            <person name="Scarpelli C."/>
            <person name="Wincker P."/>
            <person name="Lander E.S."/>
            <person name="Weissenbach J."/>
            <person name="Roest Crollius H."/>
        </authorList>
    </citation>
    <scope>NUCLEOTIDE SEQUENCE [LARGE SCALE GENOMIC DNA]</scope>
</reference>
<dbReference type="InterPro" id="IPR001881">
    <property type="entry name" value="EGF-like_Ca-bd_dom"/>
</dbReference>
<name>Q4STC1_TETNG</name>
<proteinExistence type="inferred from homology"/>
<dbReference type="CDD" id="cd00054">
    <property type="entry name" value="EGF_CA"/>
    <property type="match status" value="5"/>
</dbReference>
<feature type="non-terminal residue" evidence="13">
    <location>
        <position position="964"/>
    </location>
</feature>
<dbReference type="InterPro" id="IPR018097">
    <property type="entry name" value="EGF_Ca-bd_CS"/>
</dbReference>
<comment type="similarity">
    <text evidence="2">Belongs to the fibulin family.</text>
</comment>
<sequence>VDECCQDGRNRGNNGHDCTIIPAFSSSYTCRIAQEQCCSAAKETHLCLNGVIMALGQGACEVPYFEGEPWEAKLSKICCDCCTLGLMTARDTSSCNFNHLLLNSQCSDTAKACCINKTMEELQTEELSVQLCVLPASCFLFFIFVSSDSPCSHFCLDNNTCGCFRGFQLQNDGVNCEDINECLAGTHNCFGNLVCINTEGSFLCQRRSNCGSGFELKFDNTCQDLDECILGIHNCGADHLCVNTPGSFQCYPGNTCPAGFTEDAADSCTDVNECVAHSSPCLPGETCVNTEGSFVCRKNTVTCGRGYHLSQDGTRCEDVNECQTGNVCGNHSCFNLVGAYRCECRKGFFFNDGTKRCEDVNECRYYQGLCAHNCENTVGSYRCSCAAGFQLSYDGVNCEETETPALIDVDECLARPCGQNCANVYGSYRCYCHHGYQLSDTDRMTCEDVDECAQRSGGHTCSYSCSNVPGSYYCTCPPTGYILAPNGQTCLDIDECAAGIHTCSATDSCFNIQGGFRCLSFSCPANFYEVARGSRDDPSVSLRCMKHCHPNNLACNLEPVHLITYTCLSLPTFRDLTQPEGVIQQVKPIIGPADLVLQVAINYVQSGVISHHLEPQAAVLQLTAECFRSQRNACVQNPHNQDMIRRLLHVGDVKVVDYASMVLHTCLDEAKVEELSKPQNIQVALRVMELCRTHPDLDWMLFIVTQHFIKSSVLMERMYCEMCHRDRVSLLELVLAQLQEEGSKCGAAPGVAHFLADSFQKNCGAVLKLSAESCDSDDEEALIVMSLLDVLCEMTSGLQEFVFLQDHPELLEATVELLEQVHAVGKASKNVFSCEQKFSSSGDSSSPSPAVGFKAQLIRLIGNLCHKHPNNQKKLSASGPSLPSGTSWKTTSRTRRWWPAWSARAERTAPRSESWAFRWRSEMEACCFNPPGRTPENPQQRARREEVLQSPAGRWTVGGFHSRC</sequence>
<dbReference type="InterPro" id="IPR000152">
    <property type="entry name" value="EGF-type_Asp/Asn_hydroxyl_site"/>
</dbReference>
<evidence type="ECO:0000256" key="2">
    <source>
        <dbReference type="ARBA" id="ARBA00006127"/>
    </source>
</evidence>
<keyword evidence="7" id="KW-0677">Repeat</keyword>
<evidence type="ECO:0000256" key="3">
    <source>
        <dbReference type="ARBA" id="ARBA00022525"/>
    </source>
</evidence>
<dbReference type="InterPro" id="IPR052235">
    <property type="entry name" value="Nephronectin_domain"/>
</dbReference>
<dbReference type="GO" id="GO:0005576">
    <property type="term" value="C:extracellular region"/>
    <property type="evidence" value="ECO:0007669"/>
    <property type="project" value="InterPro"/>
</dbReference>
<dbReference type="SUPFAM" id="SSF57184">
    <property type="entry name" value="Growth factor receptor domain"/>
    <property type="match status" value="2"/>
</dbReference>
<keyword evidence="9" id="KW-0325">Glycoprotein</keyword>
<dbReference type="SUPFAM" id="SSF57196">
    <property type="entry name" value="EGF/Laminin"/>
    <property type="match status" value="3"/>
</dbReference>
<keyword evidence="4" id="KW-0272">Extracellular matrix</keyword>
<dbReference type="PROSITE" id="PS00010">
    <property type="entry name" value="ASX_HYDROXYL"/>
    <property type="match status" value="4"/>
</dbReference>
<gene>
    <name evidence="13" type="ORF">GSTENG00013022001</name>
</gene>
<dbReference type="InterPro" id="IPR049883">
    <property type="entry name" value="NOTCH1_EGF-like"/>
</dbReference>
<evidence type="ECO:0000256" key="4">
    <source>
        <dbReference type="ARBA" id="ARBA00022530"/>
    </source>
</evidence>
<comment type="caution">
    <text evidence="10">Lacks conserved residue(s) required for the propagation of feature annotation.</text>
</comment>
<dbReference type="PROSITE" id="PS01177">
    <property type="entry name" value="ANAPHYLATOXIN_1"/>
    <property type="match status" value="1"/>
</dbReference>
<dbReference type="Pfam" id="PF01821">
    <property type="entry name" value="ANATO"/>
    <property type="match status" value="1"/>
</dbReference>
<feature type="domain" description="Anaphylatoxin-like" evidence="11">
    <location>
        <begin position="4"/>
        <end position="38"/>
    </location>
</feature>
<evidence type="ECO:0000256" key="9">
    <source>
        <dbReference type="ARBA" id="ARBA00023180"/>
    </source>
</evidence>
<organism evidence="13">
    <name type="scientific">Tetraodon nigroviridis</name>
    <name type="common">Spotted green pufferfish</name>
    <name type="synonym">Chelonodon nigroviridis</name>
    <dbReference type="NCBI Taxonomy" id="99883"/>
    <lineage>
        <taxon>Eukaryota</taxon>
        <taxon>Metazoa</taxon>
        <taxon>Chordata</taxon>
        <taxon>Craniata</taxon>
        <taxon>Vertebrata</taxon>
        <taxon>Euteleostomi</taxon>
        <taxon>Actinopterygii</taxon>
        <taxon>Neopterygii</taxon>
        <taxon>Teleostei</taxon>
        <taxon>Neoteleostei</taxon>
        <taxon>Acanthomorphata</taxon>
        <taxon>Eupercaria</taxon>
        <taxon>Tetraodontiformes</taxon>
        <taxon>Tetradontoidea</taxon>
        <taxon>Tetraodontidae</taxon>
        <taxon>Tetraodon</taxon>
    </lineage>
</organism>
<dbReference type="FunFam" id="2.10.25.10:FF:000038">
    <property type="entry name" value="Fibrillin 2"/>
    <property type="match status" value="1"/>
</dbReference>
<dbReference type="InterPro" id="IPR009030">
    <property type="entry name" value="Growth_fac_rcpt_cys_sf"/>
</dbReference>
<feature type="domain" description="Anaphylatoxin-like" evidence="11">
    <location>
        <begin position="81"/>
        <end position="114"/>
    </location>
</feature>
<dbReference type="FunFam" id="2.10.25.10:FF:000005">
    <property type="entry name" value="Fibrillin 2"/>
    <property type="match status" value="1"/>
</dbReference>
<dbReference type="Pfam" id="PF07645">
    <property type="entry name" value="EGF_CA"/>
    <property type="match status" value="5"/>
</dbReference>
<evidence type="ECO:0000256" key="7">
    <source>
        <dbReference type="ARBA" id="ARBA00022737"/>
    </source>
</evidence>
<keyword evidence="5 10" id="KW-0245">EGF-like domain</keyword>